<dbReference type="InterPro" id="IPR051715">
    <property type="entry name" value="Intimin-Invasin_domain"/>
</dbReference>
<sequence>MLSYIGKVIFLLFFLYTLLVPYTITNSFAEGDRTTERHTRKADENNNIGVQVNTSDKKYWNSDTHINNGVKENNYTSDADVQNVIAKNLQLAGNFLSSSPSELAEQAKSYALGQVNGLVTSEAQKWLSQFGTARINFAIDNEGKLKNSSLDLLLPLYDNKADWLFFSQLGYRNKDSRNTMNLGLGGRYFYEDWMYGLNTFYDYDLTGKNQRLGLGGELWRDYVKVSANTYYRVSDWKNSRDFAGYHERTANGYDIRGEFFLPAYPNLGVKLSYEQYFGDQVTLFDRDTKQKDPNLAIMGLSYTPVPLFTLGVDYKQAAGGHSEAQFLANLSYKLGVPLSAQLSSENVALARQLAGSRYDLVERNNHIVLDHQAKPAAQLSLPDTVIGYSGNQQDVTVKFSSDSPAKQIRWETKPDFEKNGGKLSSQFGNTIKVTLPTYLPGDNQNNSYPISAFAEWENGQKSAPAEMRVIVKPFMLKKLEEANFTPAGPLLATGEAKDGYTFDPVITFDTADGAPIKNATINHVQWITDPKVGPDTGLELLGLGTSDSAAIDENGHFKHKPILVSKEPHKNVKVYLKMDSQAPQLVGEVGFDINIDGFHFEKIEVSPATPSLIANGSQTYTYKAVVLDGNNKPIGNQKINNVNWSIKQNGKDMSTTAPNITFTTSGDTTTPDGELTAKLSSKEEMKDVVVSLSIQGKAAVPAQNKVTFVKDTQDYSISKDGIKPEKLTSLTADGYQQYQFMATILDISGKPVDADTVINDAHWKIDEPSDAAKYGITLTSETKTDGKGNLKAILSSTQEFTGDVVVSLSVHGKTAASAKTNVAFIAHSISKNGIKSEELTSLSANGYQQYQFMATILDANSNPVKAGTVIKDALWQIDKPTDAAKSGLTLTPENKTDSKGNLKVILSSTQAFTGDVVVSLKVGTQGPVQSTDTPVEFTPALGGITFERLKSLSPNGSAQYQFTASGLDDNGNPVKAGTVINDAQWSIVNIQGAAASDVVLTPDNTVDSNGNIKATLTSTKKIEGHIIVSLKIGTLSPVQSDKSTIGFNPGKISSISKSTSLPVVISGSNNLEVIVTDGDDRYFPNKEVKWEISVGPGGDKSAVTISPASSTTNNDGKASTTLTSTKPQIVTIKASVDGMGESPEQNVVFVLGATDYARDRNSTTDTKTSFSLKLQDNNRNTFINRDNITITPWLIGAKFNNNNLEQYEVINNPTRYVINTVKDGNNNEGKVEIEITDKSSRGTAATAHNYHILACFGLGDTVAEAQKQIIYCNYEGDSEAWIIAD</sequence>
<evidence type="ECO:0000313" key="3">
    <source>
        <dbReference type="EMBL" id="PHM62054.1"/>
    </source>
</evidence>
<feature type="domain" description="Big-1" evidence="2">
    <location>
        <begin position="1054"/>
        <end position="1150"/>
    </location>
</feature>
<proteinExistence type="inferred from homology"/>
<dbReference type="InterPro" id="IPR013783">
    <property type="entry name" value="Ig-like_fold"/>
</dbReference>
<organism evidence="3 4">
    <name type="scientific">Xenorhabdus ishibashii</name>
    <dbReference type="NCBI Taxonomy" id="1034471"/>
    <lineage>
        <taxon>Bacteria</taxon>
        <taxon>Pseudomonadati</taxon>
        <taxon>Pseudomonadota</taxon>
        <taxon>Gammaproteobacteria</taxon>
        <taxon>Enterobacterales</taxon>
        <taxon>Morganellaceae</taxon>
        <taxon>Xenorhabdus</taxon>
    </lineage>
</organism>
<dbReference type="InterPro" id="IPR008964">
    <property type="entry name" value="Invasin/intimin_cell_adhesion"/>
</dbReference>
<comment type="caution">
    <text evidence="3">The sequence shown here is derived from an EMBL/GenBank/DDBJ whole genome shotgun (WGS) entry which is preliminary data.</text>
</comment>
<dbReference type="PANTHER" id="PTHR39576:SF2">
    <property type="entry name" value="ATTACHING AND EFFACING PROTEIN HOMOLOG-RELATED"/>
    <property type="match status" value="1"/>
</dbReference>
<dbReference type="RefSeq" id="WP_167383227.1">
    <property type="nucleotide sequence ID" value="NZ_NJAK01000001.1"/>
</dbReference>
<dbReference type="PROSITE" id="PS51127">
    <property type="entry name" value="BIG1"/>
    <property type="match status" value="1"/>
</dbReference>
<dbReference type="PANTHER" id="PTHR39576">
    <property type="entry name" value="ATTACHING AND EFFACING PROTEIN HOMOLOG-RELATED-RELATED"/>
    <property type="match status" value="1"/>
</dbReference>
<dbReference type="GO" id="GO:0007155">
    <property type="term" value="P:cell adhesion"/>
    <property type="evidence" value="ECO:0007669"/>
    <property type="project" value="InterPro"/>
</dbReference>
<accession>A0A2D0KF36</accession>
<reference evidence="3 4" key="1">
    <citation type="journal article" date="2017" name="Nat. Microbiol.">
        <title>Natural product diversity associated with the nematode symbionts Photorhabdus and Xenorhabdus.</title>
        <authorList>
            <person name="Tobias N.J."/>
            <person name="Wolff H."/>
            <person name="Djahanschiri B."/>
            <person name="Grundmann F."/>
            <person name="Kronenwerth M."/>
            <person name="Shi Y.M."/>
            <person name="Simonyi S."/>
            <person name="Grun P."/>
            <person name="Shapiro-Ilan D."/>
            <person name="Pidot S.J."/>
            <person name="Stinear T.P."/>
            <person name="Ebersberger I."/>
            <person name="Bode H.B."/>
        </authorList>
    </citation>
    <scope>NUCLEOTIDE SEQUENCE [LARGE SCALE GENOMIC DNA]</scope>
    <source>
        <strain evidence="3 4">DSM 22670</strain>
    </source>
</reference>
<protein>
    <submittedName>
        <fullName evidence="3">Putative Bacterial Ig-like domain</fullName>
    </submittedName>
</protein>
<dbReference type="Pfam" id="PF02369">
    <property type="entry name" value="Big_1"/>
    <property type="match status" value="1"/>
</dbReference>
<dbReference type="InterPro" id="IPR003535">
    <property type="entry name" value="Intimin/invasin_bac"/>
</dbReference>
<evidence type="ECO:0000313" key="4">
    <source>
        <dbReference type="Proteomes" id="UP000222168"/>
    </source>
</evidence>
<evidence type="ECO:0000259" key="2">
    <source>
        <dbReference type="PROSITE" id="PS51127"/>
    </source>
</evidence>
<keyword evidence="4" id="KW-1185">Reference proteome</keyword>
<dbReference type="InterPro" id="IPR024519">
    <property type="entry name" value="IAT_beta"/>
</dbReference>
<dbReference type="Pfam" id="PF11924">
    <property type="entry name" value="IAT_beta"/>
    <property type="match status" value="1"/>
</dbReference>
<gene>
    <name evidence="3" type="ORF">Xish_01218</name>
</gene>
<dbReference type="GO" id="GO:0009279">
    <property type="term" value="C:cell outer membrane"/>
    <property type="evidence" value="ECO:0007669"/>
    <property type="project" value="TreeGrafter"/>
</dbReference>
<dbReference type="PRINTS" id="PR01369">
    <property type="entry name" value="INTIMIN"/>
</dbReference>
<dbReference type="InterPro" id="IPR003344">
    <property type="entry name" value="Big_1_dom"/>
</dbReference>
<dbReference type="InterPro" id="IPR038177">
    <property type="entry name" value="IAT_beta_sf"/>
</dbReference>
<dbReference type="FunFam" id="2.40.160.160:FF:000001">
    <property type="entry name" value="Intimin-like inverse autotransporter SinH"/>
    <property type="match status" value="1"/>
</dbReference>
<name>A0A2D0KF36_9GAMM</name>
<dbReference type="SUPFAM" id="SSF49373">
    <property type="entry name" value="Invasin/intimin cell-adhesion fragments"/>
    <property type="match status" value="4"/>
</dbReference>
<dbReference type="Gene3D" id="2.40.160.160">
    <property type="entry name" value="Inverse autotransporter, beta-domain"/>
    <property type="match status" value="1"/>
</dbReference>
<dbReference type="EMBL" id="NJAK01000001">
    <property type="protein sequence ID" value="PHM62054.1"/>
    <property type="molecule type" value="Genomic_DNA"/>
</dbReference>
<comment type="similarity">
    <text evidence="1">Belongs to the intimin/invasin family.</text>
</comment>
<evidence type="ECO:0000256" key="1">
    <source>
        <dbReference type="ARBA" id="ARBA00010116"/>
    </source>
</evidence>
<dbReference type="Gene3D" id="2.60.40.10">
    <property type="entry name" value="Immunoglobulins"/>
    <property type="match status" value="5"/>
</dbReference>
<dbReference type="Proteomes" id="UP000222168">
    <property type="component" value="Unassembled WGS sequence"/>
</dbReference>